<evidence type="ECO:0000313" key="1">
    <source>
        <dbReference type="EMBL" id="AGH45376.1"/>
    </source>
</evidence>
<reference evidence="1 2" key="1">
    <citation type="journal article" date="2013" name="Genome Announc.">
        <title>Complete Genome Sequence of Glaciecola psychrophila Strain 170T.</title>
        <authorList>
            <person name="Yin J."/>
            <person name="Chen J."/>
            <person name="Liu G."/>
            <person name="Yu Y."/>
            <person name="Song L."/>
            <person name="Wang X."/>
            <person name="Qu X."/>
        </authorList>
    </citation>
    <scope>NUCLEOTIDE SEQUENCE [LARGE SCALE GENOMIC DNA]</scope>
    <source>
        <strain evidence="1 2">170</strain>
    </source>
</reference>
<sequence length="54" mass="6186">MTKTLFATAMKWPKAQQVLTHEPNIQGNFALPKTVNTKTMILRLKHQHQTRLSG</sequence>
<dbReference type="PATRIC" id="fig|1129794.4.peg.3245"/>
<dbReference type="KEGG" id="gps:C427_3267"/>
<accession>K7ARZ5</accession>
<evidence type="ECO:0000313" key="2">
    <source>
        <dbReference type="Proteomes" id="UP000011864"/>
    </source>
</evidence>
<dbReference type="Proteomes" id="UP000011864">
    <property type="component" value="Chromosome"/>
</dbReference>
<keyword evidence="2" id="KW-1185">Reference proteome</keyword>
<protein>
    <submittedName>
        <fullName evidence="1">Uncharacterized protein</fullName>
    </submittedName>
</protein>
<gene>
    <name evidence="1" type="ORF">C427_3267</name>
</gene>
<dbReference type="AlphaFoldDB" id="K7ARZ5"/>
<organism evidence="1 2">
    <name type="scientific">Paraglaciecola psychrophila 170</name>
    <dbReference type="NCBI Taxonomy" id="1129794"/>
    <lineage>
        <taxon>Bacteria</taxon>
        <taxon>Pseudomonadati</taxon>
        <taxon>Pseudomonadota</taxon>
        <taxon>Gammaproteobacteria</taxon>
        <taxon>Alteromonadales</taxon>
        <taxon>Alteromonadaceae</taxon>
        <taxon>Paraglaciecola</taxon>
    </lineage>
</organism>
<dbReference type="EMBL" id="CP003837">
    <property type="protein sequence ID" value="AGH45376.1"/>
    <property type="molecule type" value="Genomic_DNA"/>
</dbReference>
<dbReference type="STRING" id="1129794.C427_3267"/>
<name>K7ARZ5_9ALTE</name>
<dbReference type="HOGENOM" id="CLU_3046260_0_0_6"/>
<proteinExistence type="predicted"/>